<evidence type="ECO:0000259" key="7">
    <source>
        <dbReference type="PROSITE" id="PS50885"/>
    </source>
</evidence>
<dbReference type="Gene3D" id="6.10.340.10">
    <property type="match status" value="1"/>
</dbReference>
<sequence length="530" mass="58865">MLPSVRSRIIFTILFFAALAIGSLYTYISYTFNNFSNKTAKQSLTMLSQSIFQTVTQGMLAGDPQVVQETLERARKIQGIESLDVSKSELVLEIYKKDGETFTATPMVRDVFASKEPKTIEKTQNNHHTIQLLNPMIADKSCISCHYNAKDGDILGVMNLVVSLDSNDKEINDTKIVLLITLAVAFIAFVIIMSIFFSKEVIAPLDELRSRIRALVDGDKDLTKRIEVVRENEFAQSAYAVNDFVSSIQDTINDVKSLGSKNVSIANTITNASSFINKSIEEESVIVSHTTEKSRSIKEILDLSIEMAKETQQRVSQANANLESSKEALGELVSEVEVFIEVEHELSDQLIHLKQDADQVKSVLVVIKDIAEQTNLLALNAAIEAARAGEHGRGFAVVADEVRKLAERTQKSLTEIEISVSTIVQSINDVSDKMNENAQGMQRLTSISQDVEQKVNETSLEMQHSIEVAVKSVEDSKIMVKHTDEIINQIAEINAHSSSNKEKVISIENDSKNLLEVAHLLDSRINEFKS</sequence>
<dbReference type="OrthoDB" id="9776024at2"/>
<feature type="transmembrane region" description="Helical" evidence="5">
    <location>
        <begin position="176"/>
        <end position="197"/>
    </location>
</feature>
<dbReference type="GO" id="GO:0007165">
    <property type="term" value="P:signal transduction"/>
    <property type="evidence" value="ECO:0007669"/>
    <property type="project" value="UniProtKB-KW"/>
</dbReference>
<feature type="coiled-coil region" evidence="4">
    <location>
        <begin position="308"/>
        <end position="335"/>
    </location>
</feature>
<comment type="caution">
    <text evidence="8">The sequence shown here is derived from an EMBL/GenBank/DDBJ whole genome shotgun (WGS) entry which is preliminary data.</text>
</comment>
<proteinExistence type="inferred from homology"/>
<feature type="transmembrane region" description="Helical" evidence="5">
    <location>
        <begin position="6"/>
        <end position="28"/>
    </location>
</feature>
<dbReference type="InterPro" id="IPR004089">
    <property type="entry name" value="MCPsignal_dom"/>
</dbReference>
<evidence type="ECO:0000259" key="6">
    <source>
        <dbReference type="PROSITE" id="PS50111"/>
    </source>
</evidence>
<keyword evidence="5" id="KW-1133">Transmembrane helix</keyword>
<evidence type="ECO:0000313" key="8">
    <source>
        <dbReference type="EMBL" id="TKI70005.1"/>
    </source>
</evidence>
<dbReference type="Gene3D" id="3.30.450.290">
    <property type="match status" value="1"/>
</dbReference>
<dbReference type="CDD" id="cd06225">
    <property type="entry name" value="HAMP"/>
    <property type="match status" value="1"/>
</dbReference>
<dbReference type="Pfam" id="PF00015">
    <property type="entry name" value="MCPsignal"/>
    <property type="match status" value="1"/>
</dbReference>
<keyword evidence="9" id="KW-1185">Reference proteome</keyword>
<dbReference type="PANTHER" id="PTHR32089">
    <property type="entry name" value="METHYL-ACCEPTING CHEMOTAXIS PROTEIN MCPB"/>
    <property type="match status" value="1"/>
</dbReference>
<accession>A0A4U2Z7Y4</accession>
<feature type="domain" description="HAMP" evidence="7">
    <location>
        <begin position="199"/>
        <end position="253"/>
    </location>
</feature>
<dbReference type="PANTHER" id="PTHR32089:SF114">
    <property type="entry name" value="METHYL-ACCEPTING CHEMOTAXIS PROTEIN MCPB"/>
    <property type="match status" value="1"/>
</dbReference>
<keyword evidence="5" id="KW-0812">Transmembrane</keyword>
<dbReference type="SUPFAM" id="SSF58104">
    <property type="entry name" value="Methyl-accepting chemotaxis protein (MCP) signaling domain"/>
    <property type="match status" value="1"/>
</dbReference>
<dbReference type="SMART" id="SM00283">
    <property type="entry name" value="MA"/>
    <property type="match status" value="1"/>
</dbReference>
<name>A0A4U2Z7Y4_9BACT</name>
<dbReference type="PROSITE" id="PS50885">
    <property type="entry name" value="HAMP"/>
    <property type="match status" value="1"/>
</dbReference>
<evidence type="ECO:0000256" key="5">
    <source>
        <dbReference type="SAM" id="Phobius"/>
    </source>
</evidence>
<evidence type="ECO:0000256" key="3">
    <source>
        <dbReference type="PROSITE-ProRule" id="PRU00284"/>
    </source>
</evidence>
<reference evidence="8 9" key="1">
    <citation type="submission" date="2019-04" db="EMBL/GenBank/DDBJ databases">
        <title>Sulfurimonas crateris sp. nov. a facultative anaerobic sulfur-oxidizing chemolithautotrophic bacterium isolated from a terrestrial mud vulcano.</title>
        <authorList>
            <person name="Ratnikova N.M."/>
            <person name="Slobodkin A.I."/>
            <person name="Merkel A.Y."/>
            <person name="Novikov A."/>
            <person name="Bonch-Osmolovskaya E.A."/>
            <person name="Slobodkina G.B."/>
        </authorList>
    </citation>
    <scope>NUCLEOTIDE SEQUENCE [LARGE SCALE GENOMIC DNA]</scope>
    <source>
        <strain evidence="8 9">SN118</strain>
    </source>
</reference>
<organism evidence="8 9">
    <name type="scientific">Sulfurimonas crateris</name>
    <dbReference type="NCBI Taxonomy" id="2574727"/>
    <lineage>
        <taxon>Bacteria</taxon>
        <taxon>Pseudomonadati</taxon>
        <taxon>Campylobacterota</taxon>
        <taxon>Epsilonproteobacteria</taxon>
        <taxon>Campylobacterales</taxon>
        <taxon>Sulfurimonadaceae</taxon>
        <taxon>Sulfurimonas</taxon>
    </lineage>
</organism>
<keyword evidence="5" id="KW-0472">Membrane</keyword>
<dbReference type="Proteomes" id="UP000309561">
    <property type="component" value="Unassembled WGS sequence"/>
</dbReference>
<dbReference type="SMART" id="SM00304">
    <property type="entry name" value="HAMP"/>
    <property type="match status" value="1"/>
</dbReference>
<keyword evidence="4" id="KW-0175">Coiled coil</keyword>
<keyword evidence="1 3" id="KW-0807">Transducer</keyword>
<evidence type="ECO:0000313" key="9">
    <source>
        <dbReference type="Proteomes" id="UP000309561"/>
    </source>
</evidence>
<evidence type="ECO:0000256" key="1">
    <source>
        <dbReference type="ARBA" id="ARBA00023224"/>
    </source>
</evidence>
<protein>
    <submittedName>
        <fullName evidence="8">Methyl-accepting chemotaxis protein</fullName>
    </submittedName>
</protein>
<dbReference type="EMBL" id="SZPX01000003">
    <property type="protein sequence ID" value="TKI70005.1"/>
    <property type="molecule type" value="Genomic_DNA"/>
</dbReference>
<dbReference type="Gene3D" id="1.10.287.950">
    <property type="entry name" value="Methyl-accepting chemotaxis protein"/>
    <property type="match status" value="1"/>
</dbReference>
<comment type="similarity">
    <text evidence="2">Belongs to the methyl-accepting chemotaxis (MCP) protein family.</text>
</comment>
<dbReference type="GO" id="GO:0016020">
    <property type="term" value="C:membrane"/>
    <property type="evidence" value="ECO:0007669"/>
    <property type="project" value="InterPro"/>
</dbReference>
<evidence type="ECO:0000256" key="2">
    <source>
        <dbReference type="ARBA" id="ARBA00029447"/>
    </source>
</evidence>
<dbReference type="InterPro" id="IPR003660">
    <property type="entry name" value="HAMP_dom"/>
</dbReference>
<evidence type="ECO:0000256" key="4">
    <source>
        <dbReference type="SAM" id="Coils"/>
    </source>
</evidence>
<dbReference type="AlphaFoldDB" id="A0A4U2Z7Y4"/>
<feature type="domain" description="Methyl-accepting transducer" evidence="6">
    <location>
        <begin position="258"/>
        <end position="505"/>
    </location>
</feature>
<dbReference type="PROSITE" id="PS50111">
    <property type="entry name" value="CHEMOTAXIS_TRANSDUC_2"/>
    <property type="match status" value="1"/>
</dbReference>
<gene>
    <name evidence="8" type="ORF">FCU45_05170</name>
</gene>